<dbReference type="PANTHER" id="PTHR47795:SF1">
    <property type="entry name" value="DNA-DEPENDENT METALLOPROTEASE WSS1 HOMOLOG 2"/>
    <property type="match status" value="1"/>
</dbReference>
<accession>A0A067TPD6</accession>
<proteinExistence type="predicted"/>
<feature type="domain" description="WLM" evidence="3">
    <location>
        <begin position="128"/>
        <end position="319"/>
    </location>
</feature>
<feature type="domain" description="Ubiquitin-like" evidence="2">
    <location>
        <begin position="9"/>
        <end position="79"/>
    </location>
</feature>
<dbReference type="Proteomes" id="UP000027222">
    <property type="component" value="Unassembled WGS sequence"/>
</dbReference>
<dbReference type="SUPFAM" id="SSF54236">
    <property type="entry name" value="Ubiquitin-like"/>
    <property type="match status" value="1"/>
</dbReference>
<dbReference type="SMART" id="SM00213">
    <property type="entry name" value="UBQ"/>
    <property type="match status" value="1"/>
</dbReference>
<evidence type="ECO:0008006" key="6">
    <source>
        <dbReference type="Google" id="ProtNLM"/>
    </source>
</evidence>
<dbReference type="Gene3D" id="3.10.20.90">
    <property type="entry name" value="Phosphatidylinositol 3-kinase Catalytic Subunit, Chain A, domain 1"/>
    <property type="match status" value="1"/>
</dbReference>
<dbReference type="AlphaFoldDB" id="A0A067TPD6"/>
<dbReference type="PROSITE" id="PS50053">
    <property type="entry name" value="UBIQUITIN_2"/>
    <property type="match status" value="1"/>
</dbReference>
<reference evidence="5" key="1">
    <citation type="journal article" date="2014" name="Proc. Natl. Acad. Sci. U.S.A.">
        <title>Extensive sampling of basidiomycete genomes demonstrates inadequacy of the white-rot/brown-rot paradigm for wood decay fungi.</title>
        <authorList>
            <person name="Riley R."/>
            <person name="Salamov A.A."/>
            <person name="Brown D.W."/>
            <person name="Nagy L.G."/>
            <person name="Floudas D."/>
            <person name="Held B.W."/>
            <person name="Levasseur A."/>
            <person name="Lombard V."/>
            <person name="Morin E."/>
            <person name="Otillar R."/>
            <person name="Lindquist E.A."/>
            <person name="Sun H."/>
            <person name="LaButti K.M."/>
            <person name="Schmutz J."/>
            <person name="Jabbour D."/>
            <person name="Luo H."/>
            <person name="Baker S.E."/>
            <person name="Pisabarro A.G."/>
            <person name="Walton J.D."/>
            <person name="Blanchette R.A."/>
            <person name="Henrissat B."/>
            <person name="Martin F."/>
            <person name="Cullen D."/>
            <person name="Hibbett D.S."/>
            <person name="Grigoriev I.V."/>
        </authorList>
    </citation>
    <scope>NUCLEOTIDE SEQUENCE [LARGE SCALE GENOMIC DNA]</scope>
    <source>
        <strain evidence="5">CBS 339.88</strain>
    </source>
</reference>
<dbReference type="InterPro" id="IPR000626">
    <property type="entry name" value="Ubiquitin-like_dom"/>
</dbReference>
<dbReference type="Pfam" id="PF08325">
    <property type="entry name" value="WLM"/>
    <property type="match status" value="1"/>
</dbReference>
<gene>
    <name evidence="4" type="ORF">GALMADRAFT_241288</name>
</gene>
<sequence length="337" mass="37492">MSNTPNNPISINVAFRGQNHVLSLLPDSALAELHARLEELTEVPPSLQKLLYKGKKPSASSDVTLGQAGIKDGIKIQMLGSTDKELDGMKAVESENQRRERIMRERALKAPVKLRSTGSDPISSFSSSSSTSIQYRFHDMKALEHLPNPASALALLRRLSEDSAIKHVMQQHKFTVGLLTELAPHEHPELLGLNENAGQAIKLRLRTDKYDGFRLYSEVRRVLCHELTHNVWGDHDENFKALNSRLNREVAEFERSVKDGTHHLSGGPAYDVYQPSLDLEGEARVYTLGGGAPSSGPLSSETQEERRQRVLEATMNRLRKEEEEIEHSCGTANSTST</sequence>
<dbReference type="STRING" id="685588.A0A067TPD6"/>
<evidence type="ECO:0000259" key="2">
    <source>
        <dbReference type="PROSITE" id="PS50053"/>
    </source>
</evidence>
<name>A0A067TPD6_GALM3</name>
<dbReference type="PROSITE" id="PS51397">
    <property type="entry name" value="WLM"/>
    <property type="match status" value="1"/>
</dbReference>
<dbReference type="OrthoDB" id="49605at2759"/>
<dbReference type="Pfam" id="PF00240">
    <property type="entry name" value="ubiquitin"/>
    <property type="match status" value="1"/>
</dbReference>
<dbReference type="GO" id="GO:0070628">
    <property type="term" value="F:proteasome binding"/>
    <property type="evidence" value="ECO:0007669"/>
    <property type="project" value="TreeGrafter"/>
</dbReference>
<evidence type="ECO:0000256" key="1">
    <source>
        <dbReference type="SAM" id="MobiDB-lite"/>
    </source>
</evidence>
<keyword evidence="5" id="KW-1185">Reference proteome</keyword>
<dbReference type="PANTHER" id="PTHR47795">
    <property type="entry name" value="UBIQUITIN AND WLM DOMAIN-CONTAINING METALLOPROTEASE SPCC1442.07C"/>
    <property type="match status" value="1"/>
</dbReference>
<organism evidence="4 5">
    <name type="scientific">Galerina marginata (strain CBS 339.88)</name>
    <dbReference type="NCBI Taxonomy" id="685588"/>
    <lineage>
        <taxon>Eukaryota</taxon>
        <taxon>Fungi</taxon>
        <taxon>Dikarya</taxon>
        <taxon>Basidiomycota</taxon>
        <taxon>Agaricomycotina</taxon>
        <taxon>Agaricomycetes</taxon>
        <taxon>Agaricomycetidae</taxon>
        <taxon>Agaricales</taxon>
        <taxon>Agaricineae</taxon>
        <taxon>Strophariaceae</taxon>
        <taxon>Galerina</taxon>
    </lineage>
</organism>
<protein>
    <recommendedName>
        <fullName evidence="6">WLM domain-containing protein</fullName>
    </recommendedName>
</protein>
<evidence type="ECO:0000313" key="5">
    <source>
        <dbReference type="Proteomes" id="UP000027222"/>
    </source>
</evidence>
<feature type="region of interest" description="Disordered" evidence="1">
    <location>
        <begin position="287"/>
        <end position="337"/>
    </location>
</feature>
<dbReference type="EMBL" id="KL142371">
    <property type="protein sequence ID" value="KDR80828.1"/>
    <property type="molecule type" value="Genomic_DNA"/>
</dbReference>
<evidence type="ECO:0000313" key="4">
    <source>
        <dbReference type="EMBL" id="KDR80828.1"/>
    </source>
</evidence>
<evidence type="ECO:0000259" key="3">
    <source>
        <dbReference type="PROSITE" id="PS51397"/>
    </source>
</evidence>
<dbReference type="HOGENOM" id="CLU_056790_1_0_1"/>
<dbReference type="InterPro" id="IPR013536">
    <property type="entry name" value="WLM_dom"/>
</dbReference>
<dbReference type="InterPro" id="IPR029071">
    <property type="entry name" value="Ubiquitin-like_domsf"/>
</dbReference>